<dbReference type="InterPro" id="IPR023984">
    <property type="entry name" value="rSAM_ocin_1"/>
</dbReference>
<dbReference type="InterPro" id="IPR007197">
    <property type="entry name" value="rSAM"/>
</dbReference>
<dbReference type="PANTHER" id="PTHR43409">
    <property type="entry name" value="ANAEROBIC MAGNESIUM-PROTOPORPHYRIN IX MONOMETHYL ESTER CYCLASE-RELATED"/>
    <property type="match status" value="1"/>
</dbReference>
<dbReference type="InterPro" id="IPR023404">
    <property type="entry name" value="rSAM_horseshoe"/>
</dbReference>
<dbReference type="Gene3D" id="3.80.30.20">
    <property type="entry name" value="tm_1862 like domain"/>
    <property type="match status" value="1"/>
</dbReference>
<keyword evidence="8" id="KW-1185">Reference proteome</keyword>
<sequence>MARGERTEVCLVVPPVVEFASPSLAMGLLKACLLRDGISCRVEHGDLRFRLALKRSEILLLLSIYRMSEWLFLPLAGLSAKKGREEYFGFLRRMGMSSALQAAVCEFLPRATEAARLAVEETVEAVLAHGSRIVGIVSQFEQNNATLAILRRLKEREPSLVTMVGGSNCMDQGGRAYLNFFPFVDYVFFGEADEIFSSVCRNILDEKDLPLPYGVLRRGDPLPECLPHRLTQDLDALPLPDFDDFFAVVKAHPEHFRRGEEEACLLLAEGSRGCWWGVKHPCTFCGLNGRVRTYREKSTPHFASELRLLLEKYGDHKIVFCDSILSRRHLRELPELLAENPPGKGILTEIKSNLKKSDLERLARVHINEIQPGIESLHDDILNIMHKGNTGIAHVALLKQARFCKVQIIWNLLYGFPDEPVEAYEEMLAFLPLIRHLEPPTAFRHIRYHRSSVYCNDPAAYGLELRPAEIYDYVAWDNEAYIADIAYEYDAIGERPLPAVYKEVEAVVNAWNARYASDYRERLDMQVFPDRVEIQDLRLCAKKTFYTLRGAARELYLAADDPQEKQGLVEMLEKSFGKAAAEEALVFLLAVGLLLEMRGKILALAVESGK</sequence>
<keyword evidence="3" id="KW-0479">Metal-binding</keyword>
<gene>
    <name evidence="7" type="ORF">QCO44_00550</name>
</gene>
<comment type="caution">
    <text evidence="7">The sequence shown here is derived from an EMBL/GenBank/DDBJ whole genome shotgun (WGS) entry which is preliminary data.</text>
</comment>
<dbReference type="RefSeq" id="WP_368845870.1">
    <property type="nucleotide sequence ID" value="NZ_CP194411.1"/>
</dbReference>
<dbReference type="SUPFAM" id="SSF102114">
    <property type="entry name" value="Radical SAM enzymes"/>
    <property type="match status" value="1"/>
</dbReference>
<dbReference type="SFLD" id="SFLDS00029">
    <property type="entry name" value="Radical_SAM"/>
    <property type="match status" value="1"/>
</dbReference>
<keyword evidence="5" id="KW-0411">Iron-sulfur</keyword>
<dbReference type="Pfam" id="PF04055">
    <property type="entry name" value="Radical_SAM"/>
    <property type="match status" value="1"/>
</dbReference>
<keyword evidence="4" id="KW-0408">Iron</keyword>
<evidence type="ECO:0000256" key="4">
    <source>
        <dbReference type="ARBA" id="ARBA00023004"/>
    </source>
</evidence>
<evidence type="ECO:0000256" key="3">
    <source>
        <dbReference type="ARBA" id="ARBA00022723"/>
    </source>
</evidence>
<dbReference type="Proteomes" id="UP001559623">
    <property type="component" value="Unassembled WGS sequence"/>
</dbReference>
<dbReference type="InterPro" id="IPR058240">
    <property type="entry name" value="rSAM_sf"/>
</dbReference>
<dbReference type="SMART" id="SM00729">
    <property type="entry name" value="Elp3"/>
    <property type="match status" value="1"/>
</dbReference>
<dbReference type="NCBIfam" id="TIGR03975">
    <property type="entry name" value="rSAM_ocin_1"/>
    <property type="match status" value="1"/>
</dbReference>
<dbReference type="InterPro" id="IPR006158">
    <property type="entry name" value="Cobalamin-bd"/>
</dbReference>
<organism evidence="7 8">
    <name type="scientific">Selenomonas sputigena</name>
    <dbReference type="NCBI Taxonomy" id="69823"/>
    <lineage>
        <taxon>Bacteria</taxon>
        <taxon>Bacillati</taxon>
        <taxon>Bacillota</taxon>
        <taxon>Negativicutes</taxon>
        <taxon>Selenomonadales</taxon>
        <taxon>Selenomonadaceae</taxon>
        <taxon>Selenomonas</taxon>
    </lineage>
</organism>
<protein>
    <submittedName>
        <fullName evidence="7">RiPP maturation radical SAM C-methyltransferase</fullName>
    </submittedName>
</protein>
<dbReference type="InterPro" id="IPR006638">
    <property type="entry name" value="Elp3/MiaA/NifB-like_rSAM"/>
</dbReference>
<dbReference type="PANTHER" id="PTHR43409:SF7">
    <property type="entry name" value="BLL1977 PROTEIN"/>
    <property type="match status" value="1"/>
</dbReference>
<proteinExistence type="predicted"/>
<reference evidence="7 8" key="1">
    <citation type="submission" date="2023-04" db="EMBL/GenBank/DDBJ databases">
        <title>Genome Sequence of Selenomonas sputigena ATCC 33150.</title>
        <authorList>
            <person name="Miller D.P."/>
            <person name="Anvari S."/>
            <person name="Polson S.W."/>
            <person name="Macdonald M."/>
            <person name="Mcdowell J.V."/>
        </authorList>
    </citation>
    <scope>NUCLEOTIDE SEQUENCE [LARGE SCALE GENOMIC DNA]</scope>
    <source>
        <strain evidence="7 8">ATCC 33150</strain>
    </source>
</reference>
<evidence type="ECO:0000259" key="6">
    <source>
        <dbReference type="PROSITE" id="PS51332"/>
    </source>
</evidence>
<dbReference type="InterPro" id="IPR051198">
    <property type="entry name" value="BchE-like"/>
</dbReference>
<dbReference type="SFLD" id="SFLDF00324">
    <property type="entry name" value="bacteriocin_maturation"/>
    <property type="match status" value="1"/>
</dbReference>
<name>A0ABV3X1Z8_9FIRM</name>
<evidence type="ECO:0000256" key="1">
    <source>
        <dbReference type="ARBA" id="ARBA00001966"/>
    </source>
</evidence>
<comment type="cofactor">
    <cofactor evidence="1">
        <name>[4Fe-4S] cluster</name>
        <dbReference type="ChEBI" id="CHEBI:49883"/>
    </cofactor>
</comment>
<dbReference type="PROSITE" id="PS51332">
    <property type="entry name" value="B12_BINDING"/>
    <property type="match status" value="1"/>
</dbReference>
<accession>A0ABV3X1Z8</accession>
<dbReference type="EMBL" id="JARVLH010000001">
    <property type="protein sequence ID" value="MEX5284138.1"/>
    <property type="molecule type" value="Genomic_DNA"/>
</dbReference>
<keyword evidence="2" id="KW-0949">S-adenosyl-L-methionine</keyword>
<evidence type="ECO:0000256" key="5">
    <source>
        <dbReference type="ARBA" id="ARBA00023014"/>
    </source>
</evidence>
<evidence type="ECO:0000313" key="8">
    <source>
        <dbReference type="Proteomes" id="UP001559623"/>
    </source>
</evidence>
<feature type="domain" description="B12-binding" evidence="6">
    <location>
        <begin position="74"/>
        <end position="210"/>
    </location>
</feature>
<evidence type="ECO:0000256" key="2">
    <source>
        <dbReference type="ARBA" id="ARBA00022691"/>
    </source>
</evidence>
<evidence type="ECO:0000313" key="7">
    <source>
        <dbReference type="EMBL" id="MEX5284138.1"/>
    </source>
</evidence>
<dbReference type="SFLD" id="SFLDG01082">
    <property type="entry name" value="B12-binding_domain_containing"/>
    <property type="match status" value="1"/>
</dbReference>